<evidence type="ECO:0000256" key="8">
    <source>
        <dbReference type="ARBA" id="ARBA00023136"/>
    </source>
</evidence>
<dbReference type="Pfam" id="PF07565">
    <property type="entry name" value="Band_3_cyto"/>
    <property type="match status" value="1"/>
</dbReference>
<dbReference type="PANTHER" id="PTHR11453">
    <property type="entry name" value="ANION EXCHANGE PROTEIN"/>
    <property type="match status" value="1"/>
</dbReference>
<evidence type="ECO:0000256" key="3">
    <source>
        <dbReference type="ARBA" id="ARBA00022448"/>
    </source>
</evidence>
<dbReference type="Gene3D" id="3.40.930.10">
    <property type="entry name" value="Mannitol-specific EII, Chain A"/>
    <property type="match status" value="1"/>
</dbReference>
<feature type="transmembrane region" description="Helical" evidence="9">
    <location>
        <begin position="721"/>
        <end position="740"/>
    </location>
</feature>
<feature type="transmembrane region" description="Helical" evidence="9">
    <location>
        <begin position="529"/>
        <end position="547"/>
    </location>
</feature>
<reference evidence="12 13" key="1">
    <citation type="submission" date="2024-11" db="EMBL/GenBank/DDBJ databases">
        <title>Adaptive evolution of stress response genes in parasites aligns with host niche diversity.</title>
        <authorList>
            <person name="Hahn C."/>
            <person name="Resl P."/>
        </authorList>
    </citation>
    <scope>NUCLEOTIDE SEQUENCE [LARGE SCALE GENOMIC DNA]</scope>
    <source>
        <strain evidence="12">EGGRZ-B1_66</strain>
        <tissue evidence="12">Body</tissue>
    </source>
</reference>
<keyword evidence="3" id="KW-0813">Transport</keyword>
<evidence type="ECO:0000259" key="11">
    <source>
        <dbReference type="Pfam" id="PF07565"/>
    </source>
</evidence>
<keyword evidence="4" id="KW-1003">Cell membrane</keyword>
<protein>
    <recommendedName>
        <fullName evidence="14">Anion exchange protein</fullName>
    </recommendedName>
</protein>
<feature type="transmembrane region" description="Helical" evidence="9">
    <location>
        <begin position="497"/>
        <end position="517"/>
    </location>
</feature>
<dbReference type="InterPro" id="IPR013769">
    <property type="entry name" value="Band3_cytoplasmic_dom"/>
</dbReference>
<feature type="transmembrane region" description="Helical" evidence="9">
    <location>
        <begin position="410"/>
        <end position="434"/>
    </location>
</feature>
<dbReference type="InterPro" id="IPR011531">
    <property type="entry name" value="HCO3_transpt-like_TM_dom"/>
</dbReference>
<feature type="transmembrane region" description="Helical" evidence="9">
    <location>
        <begin position="678"/>
        <end position="701"/>
    </location>
</feature>
<organism evidence="12 13">
    <name type="scientific">Cichlidogyrus casuarinus</name>
    <dbReference type="NCBI Taxonomy" id="1844966"/>
    <lineage>
        <taxon>Eukaryota</taxon>
        <taxon>Metazoa</taxon>
        <taxon>Spiralia</taxon>
        <taxon>Lophotrochozoa</taxon>
        <taxon>Platyhelminthes</taxon>
        <taxon>Monogenea</taxon>
        <taxon>Monopisthocotylea</taxon>
        <taxon>Dactylogyridea</taxon>
        <taxon>Ancyrocephalidae</taxon>
        <taxon>Cichlidogyrus</taxon>
    </lineage>
</organism>
<feature type="transmembrane region" description="Helical" evidence="9">
    <location>
        <begin position="583"/>
        <end position="605"/>
    </location>
</feature>
<dbReference type="Proteomes" id="UP001626550">
    <property type="component" value="Unassembled WGS sequence"/>
</dbReference>
<evidence type="ECO:0000256" key="5">
    <source>
        <dbReference type="ARBA" id="ARBA00022692"/>
    </source>
</evidence>
<dbReference type="SUPFAM" id="SSF55804">
    <property type="entry name" value="Phoshotransferase/anion transport protein"/>
    <property type="match status" value="1"/>
</dbReference>
<dbReference type="GO" id="GO:0006811">
    <property type="term" value="P:monoatomic ion transport"/>
    <property type="evidence" value="ECO:0007669"/>
    <property type="project" value="UniProtKB-KW"/>
</dbReference>
<comment type="similarity">
    <text evidence="2">Belongs to the anion exchanger (TC 2.A.31) family.</text>
</comment>
<feature type="transmembrane region" description="Helical" evidence="9">
    <location>
        <begin position="822"/>
        <end position="840"/>
    </location>
</feature>
<accession>A0ABD2Q9Q2</accession>
<dbReference type="EMBL" id="JBJKFK010000567">
    <property type="protein sequence ID" value="KAL3316290.1"/>
    <property type="molecule type" value="Genomic_DNA"/>
</dbReference>
<evidence type="ECO:0000256" key="6">
    <source>
        <dbReference type="ARBA" id="ARBA00022989"/>
    </source>
</evidence>
<feature type="transmembrane region" description="Helical" evidence="9">
    <location>
        <begin position="752"/>
        <end position="775"/>
    </location>
</feature>
<dbReference type="AlphaFoldDB" id="A0ABD2Q9Q2"/>
<evidence type="ECO:0000313" key="12">
    <source>
        <dbReference type="EMBL" id="KAL3316290.1"/>
    </source>
</evidence>
<name>A0ABD2Q9Q2_9PLAT</name>
<feature type="transmembrane region" description="Helical" evidence="9">
    <location>
        <begin position="440"/>
        <end position="460"/>
    </location>
</feature>
<keyword evidence="5 9" id="KW-0812">Transmembrane</keyword>
<gene>
    <name evidence="12" type="ORF">Ciccas_005072</name>
</gene>
<keyword evidence="13" id="KW-1185">Reference proteome</keyword>
<feature type="domain" description="Band 3 cytoplasmic" evidence="11">
    <location>
        <begin position="20"/>
        <end position="298"/>
    </location>
</feature>
<dbReference type="PANTHER" id="PTHR11453:SF47">
    <property type="entry name" value="ANION EXCHANGE PROTEIN"/>
    <property type="match status" value="1"/>
</dbReference>
<feature type="transmembrane region" description="Helical" evidence="9">
    <location>
        <begin position="467"/>
        <end position="485"/>
    </location>
</feature>
<dbReference type="Pfam" id="PF00955">
    <property type="entry name" value="HCO3_cotransp"/>
    <property type="match status" value="3"/>
</dbReference>
<dbReference type="InterPro" id="IPR016152">
    <property type="entry name" value="PTrfase/Anion_transptr"/>
</dbReference>
<evidence type="ECO:0000256" key="7">
    <source>
        <dbReference type="ARBA" id="ARBA00023065"/>
    </source>
</evidence>
<evidence type="ECO:0000256" key="9">
    <source>
        <dbReference type="SAM" id="Phobius"/>
    </source>
</evidence>
<evidence type="ECO:0000256" key="2">
    <source>
        <dbReference type="ARBA" id="ARBA00010993"/>
    </source>
</evidence>
<evidence type="ECO:0008006" key="14">
    <source>
        <dbReference type="Google" id="ProtNLM"/>
    </source>
</evidence>
<dbReference type="GO" id="GO:0005886">
    <property type="term" value="C:plasma membrane"/>
    <property type="evidence" value="ECO:0007669"/>
    <property type="project" value="UniProtKB-SubCell"/>
</dbReference>
<sequence length="966" mass="109458">MDQTEAKIKFAVEYSVPSLFVEQVVLRAGENDPNSYHWLEKARWVKFEENFEEISKRFNDAHVSPLQFKDIVEFRTLIDEHLVIVDCNESVTTVAEAMQELVNILHKNGALVDQKDCDSMFELFMAERLHPDVKTQSKLSVQGPKSRINEGFSQDQKNEGFFFEKVYGQRRFRFQPFRQQNTDSELFNVHLTETFQKYAESCCVLSGQTNGLTRPIMKLLRLVTPLLEPGLIEVHIPVRFMFFCLGPTDRDLDYNEMGRCFAVMMKNRKFRESAYSAENGTELMQASNTFLEQSILLPLYKNINPYNLSGMANQIRKFHSEVVDLGTASWKEPTTSTKMQVQEKEEESPRYSIDTTQILAPEMAKGKPDYKKRFVEDFCPPLVTFMRAVKPYVKRWPSDFKDAFNSDNAALTFTSILFVYFVCLAPAITFGALLNAQGTGTSVVLVIFSSGIYTFLFSLLSGQPQGIIGVTAPTFIIETSIVSVSKSFGLSNATVRAWVSVYTAIFGIIGLVCNVSALTKHIRRSVEQVFNLFIAFFFILKALFTMFKSIPLSQSDARLPEVAKPNASLQVYQPGFVISQKNAIAGTTLFLAFLMLHFCLTLATLKRGTYFRRAIRKILGAFNVPLGIILILALDQIFFQQFHLPTLAIPPSDKINVSEWVNPVTADMMYNYGTADPGTVHGISFVIGFAVFLIVFTEGSFNGITALKNKAIKPGIFEADFLLLLVTFPLISGFVGWPFVSGATYIPIASLYGMFLYMGVMGMRDLTITHRILALMKRRKHWDDWEYIRGVPTPQILVFASIQMVFVTILVILNIISEFVSTAAAASLVFPIVVLIYALIREFVLPRWAWIRPYLHELDKKHKISPVSETNLPIGNKLSININEQKNRHIPLPGILNSLPADPISSFGELFNVNELWRVNSNTPEQFTVNSCDGLRYRQLLTHLSENQKKHEIDSEVERLPETWAT</sequence>
<keyword evidence="7" id="KW-0406">Ion transport</keyword>
<proteinExistence type="inferred from homology"/>
<feature type="transmembrane region" description="Helical" evidence="9">
    <location>
        <begin position="617"/>
        <end position="639"/>
    </location>
</feature>
<feature type="transmembrane region" description="Helical" evidence="9">
    <location>
        <begin position="796"/>
        <end position="816"/>
    </location>
</feature>
<dbReference type="InterPro" id="IPR003020">
    <property type="entry name" value="HCO3_transpt_euk"/>
</dbReference>
<feature type="domain" description="Bicarbonate transporter-like transmembrane" evidence="10">
    <location>
        <begin position="745"/>
        <end position="862"/>
    </location>
</feature>
<feature type="domain" description="Bicarbonate transporter-like transmembrane" evidence="10">
    <location>
        <begin position="587"/>
        <end position="744"/>
    </location>
</feature>
<comment type="caution">
    <text evidence="12">The sequence shown here is derived from an EMBL/GenBank/DDBJ whole genome shotgun (WGS) entry which is preliminary data.</text>
</comment>
<evidence type="ECO:0000256" key="4">
    <source>
        <dbReference type="ARBA" id="ARBA00022475"/>
    </source>
</evidence>
<feature type="domain" description="Bicarbonate transporter-like transmembrane" evidence="10">
    <location>
        <begin position="387"/>
        <end position="550"/>
    </location>
</feature>
<comment type="subcellular location">
    <subcellularLocation>
        <location evidence="1">Cell membrane</location>
        <topology evidence="1">Multi-pass membrane protein</topology>
    </subcellularLocation>
</comment>
<keyword evidence="6 9" id="KW-1133">Transmembrane helix</keyword>
<evidence type="ECO:0000256" key="1">
    <source>
        <dbReference type="ARBA" id="ARBA00004651"/>
    </source>
</evidence>
<dbReference type="Gene3D" id="1.10.287.570">
    <property type="entry name" value="Helical hairpin bin"/>
    <property type="match status" value="1"/>
</dbReference>
<evidence type="ECO:0000259" key="10">
    <source>
        <dbReference type="Pfam" id="PF00955"/>
    </source>
</evidence>
<evidence type="ECO:0000313" key="13">
    <source>
        <dbReference type="Proteomes" id="UP001626550"/>
    </source>
</evidence>
<keyword evidence="8 9" id="KW-0472">Membrane</keyword>